<feature type="transmembrane region" description="Helical" evidence="6">
    <location>
        <begin position="45"/>
        <end position="73"/>
    </location>
</feature>
<evidence type="ECO:0000256" key="3">
    <source>
        <dbReference type="ARBA" id="ARBA00022692"/>
    </source>
</evidence>
<dbReference type="PANTHER" id="PTHR35007:SF4">
    <property type="entry name" value="CONSERVED TRANSMEMBRANE PROTEIN-RELATED"/>
    <property type="match status" value="1"/>
</dbReference>
<reference evidence="8 9" key="1">
    <citation type="submission" date="2018-10" db="EMBL/GenBank/DDBJ databases">
        <title>Isolation from cow dung.</title>
        <authorList>
            <person name="Ling L."/>
        </authorList>
    </citation>
    <scope>NUCLEOTIDE SEQUENCE [LARGE SCALE GENOMIC DNA]</scope>
    <source>
        <strain evidence="8 9">NEAU-LL90</strain>
    </source>
</reference>
<dbReference type="GO" id="GO:0005886">
    <property type="term" value="C:plasma membrane"/>
    <property type="evidence" value="ECO:0007669"/>
    <property type="project" value="UniProtKB-SubCell"/>
</dbReference>
<keyword evidence="4 6" id="KW-1133">Transmembrane helix</keyword>
<feature type="transmembrane region" description="Helical" evidence="6">
    <location>
        <begin position="229"/>
        <end position="252"/>
    </location>
</feature>
<keyword evidence="9" id="KW-1185">Reference proteome</keyword>
<dbReference type="InterPro" id="IPR018076">
    <property type="entry name" value="T2SS_GspF_dom"/>
</dbReference>
<dbReference type="OrthoDB" id="3712305at2"/>
<comment type="subcellular location">
    <subcellularLocation>
        <location evidence="1">Cell membrane</location>
        <topology evidence="1">Multi-pass membrane protein</topology>
    </subcellularLocation>
</comment>
<dbReference type="Pfam" id="PF00482">
    <property type="entry name" value="T2SSF"/>
    <property type="match status" value="1"/>
</dbReference>
<name>A0A3M2KV12_9NOCA</name>
<accession>A0A3M2KV12</accession>
<proteinExistence type="predicted"/>
<feature type="domain" description="Type II secretion system protein GspF" evidence="7">
    <location>
        <begin position="98"/>
        <end position="216"/>
    </location>
</feature>
<gene>
    <name evidence="8" type="ORF">EBN03_26570</name>
</gene>
<comment type="caution">
    <text evidence="8">The sequence shown here is derived from an EMBL/GenBank/DDBJ whole genome shotgun (WGS) entry which is preliminary data.</text>
</comment>
<organism evidence="8 9">
    <name type="scientific">Nocardia stercoris</name>
    <dbReference type="NCBI Taxonomy" id="2483361"/>
    <lineage>
        <taxon>Bacteria</taxon>
        <taxon>Bacillati</taxon>
        <taxon>Actinomycetota</taxon>
        <taxon>Actinomycetes</taxon>
        <taxon>Mycobacteriales</taxon>
        <taxon>Nocardiaceae</taxon>
        <taxon>Nocardia</taxon>
    </lineage>
</organism>
<evidence type="ECO:0000256" key="5">
    <source>
        <dbReference type="ARBA" id="ARBA00023136"/>
    </source>
</evidence>
<evidence type="ECO:0000256" key="6">
    <source>
        <dbReference type="SAM" id="Phobius"/>
    </source>
</evidence>
<dbReference type="RefSeq" id="WP_122190861.1">
    <property type="nucleotide sequence ID" value="NZ_RFFH01000015.1"/>
</dbReference>
<dbReference type="EMBL" id="RFFH01000015">
    <property type="protein sequence ID" value="RMI29299.1"/>
    <property type="molecule type" value="Genomic_DNA"/>
</dbReference>
<dbReference type="AlphaFoldDB" id="A0A3M2KV12"/>
<evidence type="ECO:0000313" key="9">
    <source>
        <dbReference type="Proteomes" id="UP000279275"/>
    </source>
</evidence>
<keyword evidence="5 6" id="KW-0472">Membrane</keyword>
<evidence type="ECO:0000256" key="2">
    <source>
        <dbReference type="ARBA" id="ARBA00022475"/>
    </source>
</evidence>
<dbReference type="PANTHER" id="PTHR35007">
    <property type="entry name" value="INTEGRAL MEMBRANE PROTEIN-RELATED"/>
    <property type="match status" value="1"/>
</dbReference>
<keyword evidence="3 6" id="KW-0812">Transmembrane</keyword>
<evidence type="ECO:0000256" key="1">
    <source>
        <dbReference type="ARBA" id="ARBA00004651"/>
    </source>
</evidence>
<dbReference type="Proteomes" id="UP000279275">
    <property type="component" value="Unassembled WGS sequence"/>
</dbReference>
<evidence type="ECO:0000259" key="7">
    <source>
        <dbReference type="Pfam" id="PF00482"/>
    </source>
</evidence>
<evidence type="ECO:0000256" key="4">
    <source>
        <dbReference type="ARBA" id="ARBA00022989"/>
    </source>
</evidence>
<feature type="transmembrane region" description="Helical" evidence="6">
    <location>
        <begin position="194"/>
        <end position="217"/>
    </location>
</feature>
<evidence type="ECO:0000313" key="8">
    <source>
        <dbReference type="EMBL" id="RMI29299.1"/>
    </source>
</evidence>
<keyword evidence="2" id="KW-1003">Cell membrane</keyword>
<protein>
    <recommendedName>
        <fullName evidence="7">Type II secretion system protein GspF domain-containing protein</fullName>
    </recommendedName>
</protein>
<sequence length="262" mass="26137">MSAALIVAAAALLTVPVPVSRRRFRALFGAAPTRKALSRNTGVVGAVLAAVIAVWWGAGAGTAVALAAGTAWVRSRAARRQRVRVAERRALSTALAAVVAELRAGAHPSTAAQLAAAEADGDTARAFAVGAARGRLGGSAADGLRDPNAVVAAELARVADAWQVAENHGLPLAELLAAARADLVSRMRFHARTAAALAGARASAAVLAGLPLLGLALGEAMGAAPIRVLFGTPAGAVVLPLGVALACAGLLWTDLITRGSVS</sequence>